<evidence type="ECO:0000256" key="5">
    <source>
        <dbReference type="ARBA" id="ARBA00022898"/>
    </source>
</evidence>
<dbReference type="GO" id="GO:0008483">
    <property type="term" value="F:transaminase activity"/>
    <property type="evidence" value="ECO:0007669"/>
    <property type="project" value="UniProtKB-KW"/>
</dbReference>
<dbReference type="GO" id="GO:0006520">
    <property type="term" value="P:amino acid metabolic process"/>
    <property type="evidence" value="ECO:0007669"/>
    <property type="project" value="InterPro"/>
</dbReference>
<evidence type="ECO:0000256" key="3">
    <source>
        <dbReference type="ARBA" id="ARBA00022576"/>
    </source>
</evidence>
<dbReference type="Pfam" id="PF00155">
    <property type="entry name" value="Aminotran_1_2"/>
    <property type="match status" value="1"/>
</dbReference>
<dbReference type="InterPro" id="IPR050596">
    <property type="entry name" value="AspAT/PAT-like"/>
</dbReference>
<dbReference type="PANTHER" id="PTHR46383">
    <property type="entry name" value="ASPARTATE AMINOTRANSFERASE"/>
    <property type="match status" value="1"/>
</dbReference>
<keyword evidence="9" id="KW-1185">Reference proteome</keyword>
<evidence type="ECO:0000313" key="8">
    <source>
        <dbReference type="EMBL" id="AKT41702.1"/>
    </source>
</evidence>
<dbReference type="GO" id="GO:0030170">
    <property type="term" value="F:pyridoxal phosphate binding"/>
    <property type="evidence" value="ECO:0007669"/>
    <property type="project" value="InterPro"/>
</dbReference>
<reference evidence="8 9" key="1">
    <citation type="submission" date="2015-07" db="EMBL/GenBank/DDBJ databases">
        <title>Genome analysis of myxobacterium Chondromyces crocatus Cm c5 reveals a high potential for natural compound synthesis and the genetic basis for the loss of fruiting body formation.</title>
        <authorList>
            <person name="Zaburannyi N."/>
            <person name="Bunk B."/>
            <person name="Maier J."/>
            <person name="Overmann J."/>
            <person name="Mueller R."/>
        </authorList>
    </citation>
    <scope>NUCLEOTIDE SEQUENCE [LARGE SCALE GENOMIC DNA]</scope>
    <source>
        <strain evidence="8 9">Cm c5</strain>
    </source>
</reference>
<dbReference type="CDD" id="cd00609">
    <property type="entry name" value="AAT_like"/>
    <property type="match status" value="1"/>
</dbReference>
<keyword evidence="5" id="KW-0663">Pyridoxal phosphate</keyword>
<feature type="domain" description="Aminotransferase class I/classII large" evidence="7">
    <location>
        <begin position="14"/>
        <end position="372"/>
    </location>
</feature>
<dbReference type="InterPro" id="IPR004838">
    <property type="entry name" value="NHTrfase_class1_PyrdxlP-BS"/>
</dbReference>
<evidence type="ECO:0000256" key="6">
    <source>
        <dbReference type="RuleBase" id="RU000481"/>
    </source>
</evidence>
<dbReference type="SUPFAM" id="SSF53383">
    <property type="entry name" value="PLP-dependent transferases"/>
    <property type="match status" value="1"/>
</dbReference>
<dbReference type="Proteomes" id="UP000067626">
    <property type="component" value="Chromosome"/>
</dbReference>
<organism evidence="8 9">
    <name type="scientific">Chondromyces crocatus</name>
    <dbReference type="NCBI Taxonomy" id="52"/>
    <lineage>
        <taxon>Bacteria</taxon>
        <taxon>Pseudomonadati</taxon>
        <taxon>Myxococcota</taxon>
        <taxon>Polyangia</taxon>
        <taxon>Polyangiales</taxon>
        <taxon>Polyangiaceae</taxon>
        <taxon>Chondromyces</taxon>
    </lineage>
</organism>
<name>A0A0K1EM28_CHOCO</name>
<dbReference type="InterPro" id="IPR015421">
    <property type="entry name" value="PyrdxlP-dep_Trfase_major"/>
</dbReference>
<dbReference type="PRINTS" id="PR00753">
    <property type="entry name" value="ACCSYNTHASE"/>
</dbReference>
<dbReference type="Gene3D" id="3.90.1150.10">
    <property type="entry name" value="Aspartate Aminotransferase, domain 1"/>
    <property type="match status" value="1"/>
</dbReference>
<proteinExistence type="inferred from homology"/>
<dbReference type="KEGG" id="ccro:CMC5_059120"/>
<dbReference type="InterPro" id="IPR015422">
    <property type="entry name" value="PyrdxlP-dep_Trfase_small"/>
</dbReference>
<keyword evidence="3 6" id="KW-0032">Aminotransferase</keyword>
<dbReference type="EMBL" id="CP012159">
    <property type="protein sequence ID" value="AKT41702.1"/>
    <property type="molecule type" value="Genomic_DNA"/>
</dbReference>
<sequence length="380" mass="40561">MAAKAARLRGEGHKVFSFSVGEPDFATPSHICEAAKAALDAGATHYTPVTGTAELKAAICAATERHRGWKPQPSQVTVSCGAKHALFNLAMALFEPGDEVVIPAPYWVSYPEQVRLVGASPRIVETTEEQGFLLTPAALSAALTPQVKAIILCSPSNPTGAAYSAEQLTCLAEVLRRHDCWIILDEIYSDLVYDGFRHVALPAIAEDLAPRTIIVDGVSKTYAMTGWRIGWSISPLEVAKALDVVQGQSTTNAAAVSQAAAVAALSGSRVEVHAMRDAFSKRRDVMVRGLNAISGVRCRRPEGAFYAFADFRGVIGRSFQGRTLGDDIDLANFLLEQGHVATVPGTPFGAPGYLRLSYACDEAEIEAGVAAIRSTMEMLD</sequence>
<dbReference type="PATRIC" id="fig|52.7.peg.6519"/>
<accession>A0A0K1EM28</accession>
<dbReference type="InterPro" id="IPR015424">
    <property type="entry name" value="PyrdxlP-dep_Trfase"/>
</dbReference>
<evidence type="ECO:0000256" key="2">
    <source>
        <dbReference type="ARBA" id="ARBA00007441"/>
    </source>
</evidence>
<keyword evidence="4 6" id="KW-0808">Transferase</keyword>
<dbReference type="InterPro" id="IPR004839">
    <property type="entry name" value="Aminotransferase_I/II_large"/>
</dbReference>
<protein>
    <recommendedName>
        <fullName evidence="6">Aminotransferase</fullName>
        <ecNumber evidence="6">2.6.1.-</ecNumber>
    </recommendedName>
</protein>
<comment type="cofactor">
    <cofactor evidence="1 6">
        <name>pyridoxal 5'-phosphate</name>
        <dbReference type="ChEBI" id="CHEBI:597326"/>
    </cofactor>
</comment>
<evidence type="ECO:0000313" key="9">
    <source>
        <dbReference type="Proteomes" id="UP000067626"/>
    </source>
</evidence>
<gene>
    <name evidence="8" type="ORF">CMC5_059120</name>
</gene>
<dbReference type="Gene3D" id="3.40.640.10">
    <property type="entry name" value="Type I PLP-dependent aspartate aminotransferase-like (Major domain)"/>
    <property type="match status" value="1"/>
</dbReference>
<evidence type="ECO:0000259" key="7">
    <source>
        <dbReference type="Pfam" id="PF00155"/>
    </source>
</evidence>
<evidence type="ECO:0000256" key="4">
    <source>
        <dbReference type="ARBA" id="ARBA00022679"/>
    </source>
</evidence>
<dbReference type="STRING" id="52.CMC5_059120"/>
<comment type="similarity">
    <text evidence="2 6">Belongs to the class-I pyridoxal-phosphate-dependent aminotransferase family.</text>
</comment>
<dbReference type="PANTHER" id="PTHR46383:SF1">
    <property type="entry name" value="ASPARTATE AMINOTRANSFERASE"/>
    <property type="match status" value="1"/>
</dbReference>
<dbReference type="EC" id="2.6.1.-" evidence="6"/>
<dbReference type="PROSITE" id="PS00105">
    <property type="entry name" value="AA_TRANSFER_CLASS_1"/>
    <property type="match status" value="1"/>
</dbReference>
<dbReference type="FunFam" id="3.40.640.10:FF:000033">
    <property type="entry name" value="Aspartate aminotransferase"/>
    <property type="match status" value="1"/>
</dbReference>
<dbReference type="AlphaFoldDB" id="A0A0K1EM28"/>
<evidence type="ECO:0000256" key="1">
    <source>
        <dbReference type="ARBA" id="ARBA00001933"/>
    </source>
</evidence>